<keyword evidence="2" id="KW-1133">Transmembrane helix</keyword>
<sequence length="448" mass="49471">MLPLPSSSSRRPRTYFPSLPPNHNISSSQQTLQILRSRTRLTNLAVALLFLALSGSILLNLNYLFSGPSSSSSASRHNTQSRGRLKSHGQGISAQVQSHLELQKGWDDSATPAQLDSWIPLSIETTVERDVRYGELDHLIMVPGHAIWTGHDPDKIREDDDWVLEAMQRGGSIKTYVKHIERGVEELKADPKALLVFSGGATRPPPSPPLSEAVSYHNLAHALSLLPSTPLPPSSASAASTSDQINTKGQSSPLPLNLRAATEEYAMDSYQNLLFSIARFKEVTGVYPGRITVVGYGMKRRRFTNLHRAALNFPLSQFTYIGIDDEGDTSAHYAGELKYGFTPFVHSPSGCHPPLSIKRLVRNPFKRYHPYHISCPELWDLFEWCPDLGARSGKTKGGKNSGGGSDQVEKVMGEDEEGIKFPGMLPWTEGYDPLDSGNQGTVWDRERD</sequence>
<dbReference type="InterPro" id="IPR055323">
    <property type="entry name" value="C57A10.07/YOR238W"/>
</dbReference>
<feature type="region of interest" description="Disordered" evidence="1">
    <location>
        <begin position="1"/>
        <end position="26"/>
    </location>
</feature>
<feature type="region of interest" description="Disordered" evidence="1">
    <location>
        <begin position="231"/>
        <end position="254"/>
    </location>
</feature>
<name>A0A1B9H2U3_9TREE</name>
<reference evidence="3 4" key="1">
    <citation type="submission" date="2013-07" db="EMBL/GenBank/DDBJ databases">
        <title>The Genome Sequence of Cryptococcus heveanensis BCC8398.</title>
        <authorList>
            <consortium name="The Broad Institute Genome Sequencing Platform"/>
            <person name="Cuomo C."/>
            <person name="Litvintseva A."/>
            <person name="Chen Y."/>
            <person name="Heitman J."/>
            <person name="Sun S."/>
            <person name="Springer D."/>
            <person name="Dromer F."/>
            <person name="Young S.K."/>
            <person name="Zeng Q."/>
            <person name="Gargeya S."/>
            <person name="Fitzgerald M."/>
            <person name="Abouelleil A."/>
            <person name="Alvarado L."/>
            <person name="Berlin A.M."/>
            <person name="Chapman S.B."/>
            <person name="Dewar J."/>
            <person name="Goldberg J."/>
            <person name="Griggs A."/>
            <person name="Gujja S."/>
            <person name="Hansen M."/>
            <person name="Howarth C."/>
            <person name="Imamovic A."/>
            <person name="Larimer J."/>
            <person name="McCowan C."/>
            <person name="Murphy C."/>
            <person name="Pearson M."/>
            <person name="Priest M."/>
            <person name="Roberts A."/>
            <person name="Saif S."/>
            <person name="Shea T."/>
            <person name="Sykes S."/>
            <person name="Wortman J."/>
            <person name="Nusbaum C."/>
            <person name="Birren B."/>
        </authorList>
    </citation>
    <scope>NUCLEOTIDE SEQUENCE [LARGE SCALE GENOMIC DNA]</scope>
    <source>
        <strain evidence="3 4">BCC8398</strain>
    </source>
</reference>
<feature type="compositionally biased region" description="Low complexity" evidence="1">
    <location>
        <begin position="68"/>
        <end position="81"/>
    </location>
</feature>
<dbReference type="EMBL" id="KV700122">
    <property type="protein sequence ID" value="OCF37594.1"/>
    <property type="molecule type" value="Genomic_DNA"/>
</dbReference>
<feature type="region of interest" description="Disordered" evidence="1">
    <location>
        <begin position="422"/>
        <end position="448"/>
    </location>
</feature>
<evidence type="ECO:0000313" key="3">
    <source>
        <dbReference type="EMBL" id="OCF37594.1"/>
    </source>
</evidence>
<feature type="compositionally biased region" description="Polar residues" evidence="1">
    <location>
        <begin position="243"/>
        <end position="254"/>
    </location>
</feature>
<dbReference type="Proteomes" id="UP000092666">
    <property type="component" value="Unassembled WGS sequence"/>
</dbReference>
<feature type="compositionally biased region" description="Low complexity" evidence="1">
    <location>
        <begin position="231"/>
        <end position="242"/>
    </location>
</feature>
<reference evidence="4" key="2">
    <citation type="submission" date="2013-12" db="EMBL/GenBank/DDBJ databases">
        <title>Evolution of pathogenesis and genome organization in the Tremellales.</title>
        <authorList>
            <person name="Cuomo C."/>
            <person name="Litvintseva A."/>
            <person name="Heitman J."/>
            <person name="Chen Y."/>
            <person name="Sun S."/>
            <person name="Springer D."/>
            <person name="Dromer F."/>
            <person name="Young S."/>
            <person name="Zeng Q."/>
            <person name="Chapman S."/>
            <person name="Gujja S."/>
            <person name="Saif S."/>
            <person name="Birren B."/>
        </authorList>
    </citation>
    <scope>NUCLEOTIDE SEQUENCE [LARGE SCALE GENOMIC DNA]</scope>
    <source>
        <strain evidence="4">BCC8398</strain>
    </source>
</reference>
<organism evidence="3 4">
    <name type="scientific">Kwoniella heveanensis BCC8398</name>
    <dbReference type="NCBI Taxonomy" id="1296120"/>
    <lineage>
        <taxon>Eukaryota</taxon>
        <taxon>Fungi</taxon>
        <taxon>Dikarya</taxon>
        <taxon>Basidiomycota</taxon>
        <taxon>Agaricomycotina</taxon>
        <taxon>Tremellomycetes</taxon>
        <taxon>Tremellales</taxon>
        <taxon>Cryptococcaceae</taxon>
        <taxon>Kwoniella</taxon>
    </lineage>
</organism>
<protein>
    <submittedName>
        <fullName evidence="3">Cytoplasmic protein</fullName>
    </submittedName>
</protein>
<gene>
    <name evidence="3" type="ORF">I316_00720</name>
</gene>
<evidence type="ECO:0000256" key="1">
    <source>
        <dbReference type="SAM" id="MobiDB-lite"/>
    </source>
</evidence>
<keyword evidence="4" id="KW-1185">Reference proteome</keyword>
<proteinExistence type="predicted"/>
<dbReference type="PANTHER" id="PTHR28110">
    <property type="entry name" value="TRANSMEMBRANE PROTEIN"/>
    <property type="match status" value="1"/>
</dbReference>
<evidence type="ECO:0000256" key="2">
    <source>
        <dbReference type="SAM" id="Phobius"/>
    </source>
</evidence>
<feature type="transmembrane region" description="Helical" evidence="2">
    <location>
        <begin position="44"/>
        <end position="65"/>
    </location>
</feature>
<keyword evidence="2" id="KW-0812">Transmembrane</keyword>
<accession>A0A1B9H2U3</accession>
<keyword evidence="2" id="KW-0472">Membrane</keyword>
<dbReference type="PANTHER" id="PTHR28110:SF1">
    <property type="entry name" value="TRANSMEMBRANE PROTEIN"/>
    <property type="match status" value="1"/>
</dbReference>
<dbReference type="AlphaFoldDB" id="A0A1B9H2U3"/>
<dbReference type="GO" id="GO:0005737">
    <property type="term" value="C:cytoplasm"/>
    <property type="evidence" value="ECO:0007669"/>
    <property type="project" value="TreeGrafter"/>
</dbReference>
<feature type="region of interest" description="Disordered" evidence="1">
    <location>
        <begin position="68"/>
        <end position="90"/>
    </location>
</feature>
<dbReference type="OrthoDB" id="4347at2759"/>
<evidence type="ECO:0000313" key="4">
    <source>
        <dbReference type="Proteomes" id="UP000092666"/>
    </source>
</evidence>